<dbReference type="GO" id="GO:0043565">
    <property type="term" value="F:sequence-specific DNA binding"/>
    <property type="evidence" value="ECO:0007669"/>
    <property type="project" value="InterPro"/>
</dbReference>
<keyword evidence="3" id="KW-0804">Transcription</keyword>
<organism evidence="5 6">
    <name type="scientific">Phototrophicus methaneseepsis</name>
    <dbReference type="NCBI Taxonomy" id="2710758"/>
    <lineage>
        <taxon>Bacteria</taxon>
        <taxon>Bacillati</taxon>
        <taxon>Chloroflexota</taxon>
        <taxon>Candidatus Thermofontia</taxon>
        <taxon>Phototrophicales</taxon>
        <taxon>Phototrophicaceae</taxon>
        <taxon>Phototrophicus</taxon>
    </lineage>
</organism>
<dbReference type="PRINTS" id="PR00033">
    <property type="entry name" value="HTHASNC"/>
</dbReference>
<dbReference type="FunFam" id="1.10.10.10:FF:000186">
    <property type="entry name" value="AsnC family transcriptional regulator"/>
    <property type="match status" value="1"/>
</dbReference>
<dbReference type="RefSeq" id="WP_195170031.1">
    <property type="nucleotide sequence ID" value="NZ_CP062983.1"/>
</dbReference>
<dbReference type="Proteomes" id="UP000594468">
    <property type="component" value="Chromosome"/>
</dbReference>
<dbReference type="SUPFAM" id="SSF54909">
    <property type="entry name" value="Dimeric alpha+beta barrel"/>
    <property type="match status" value="1"/>
</dbReference>
<dbReference type="GO" id="GO:0005829">
    <property type="term" value="C:cytosol"/>
    <property type="evidence" value="ECO:0007669"/>
    <property type="project" value="TreeGrafter"/>
</dbReference>
<keyword evidence="2" id="KW-0238">DNA-binding</keyword>
<evidence type="ECO:0000256" key="1">
    <source>
        <dbReference type="ARBA" id="ARBA00023015"/>
    </source>
</evidence>
<dbReference type="PANTHER" id="PTHR30154:SF34">
    <property type="entry name" value="TRANSCRIPTIONAL REGULATOR AZLB"/>
    <property type="match status" value="1"/>
</dbReference>
<dbReference type="SUPFAM" id="SSF46785">
    <property type="entry name" value="Winged helix' DNA-binding domain"/>
    <property type="match status" value="1"/>
</dbReference>
<dbReference type="InterPro" id="IPR000485">
    <property type="entry name" value="AsnC-type_HTH_dom"/>
</dbReference>
<dbReference type="GO" id="GO:0043200">
    <property type="term" value="P:response to amino acid"/>
    <property type="evidence" value="ECO:0007669"/>
    <property type="project" value="TreeGrafter"/>
</dbReference>
<dbReference type="Gene3D" id="3.30.70.920">
    <property type="match status" value="1"/>
</dbReference>
<accession>A0A7S8IDW4</accession>
<dbReference type="InterPro" id="IPR036388">
    <property type="entry name" value="WH-like_DNA-bd_sf"/>
</dbReference>
<evidence type="ECO:0000313" key="5">
    <source>
        <dbReference type="EMBL" id="QPC81961.1"/>
    </source>
</evidence>
<dbReference type="SMART" id="SM00344">
    <property type="entry name" value="HTH_ASNC"/>
    <property type="match status" value="1"/>
</dbReference>
<dbReference type="InterPro" id="IPR036390">
    <property type="entry name" value="WH_DNA-bd_sf"/>
</dbReference>
<evidence type="ECO:0000313" key="6">
    <source>
        <dbReference type="Proteomes" id="UP000594468"/>
    </source>
</evidence>
<dbReference type="CDD" id="cd00090">
    <property type="entry name" value="HTH_ARSR"/>
    <property type="match status" value="1"/>
</dbReference>
<protein>
    <submittedName>
        <fullName evidence="5">Lrp/AsnC family transcriptional regulator</fullName>
    </submittedName>
</protein>
<keyword evidence="1" id="KW-0805">Transcription regulation</keyword>
<dbReference type="Gene3D" id="1.10.10.10">
    <property type="entry name" value="Winged helix-like DNA-binding domain superfamily/Winged helix DNA-binding domain"/>
    <property type="match status" value="1"/>
</dbReference>
<proteinExistence type="predicted"/>
<evidence type="ECO:0000256" key="2">
    <source>
        <dbReference type="ARBA" id="ARBA00023125"/>
    </source>
</evidence>
<dbReference type="Pfam" id="PF13404">
    <property type="entry name" value="HTH_AsnC-type"/>
    <property type="match status" value="1"/>
</dbReference>
<keyword evidence="6" id="KW-1185">Reference proteome</keyword>
<feature type="domain" description="HTH asnC-type" evidence="4">
    <location>
        <begin position="10"/>
        <end position="71"/>
    </location>
</feature>
<gene>
    <name evidence="5" type="ORF">G4Y79_20070</name>
</gene>
<name>A0A7S8IDW4_9CHLR</name>
<dbReference type="KEGG" id="pmet:G4Y79_20070"/>
<dbReference type="AlphaFoldDB" id="A0A7S8IDW4"/>
<dbReference type="PROSITE" id="PS50956">
    <property type="entry name" value="HTH_ASNC_2"/>
    <property type="match status" value="1"/>
</dbReference>
<dbReference type="InterPro" id="IPR011991">
    <property type="entry name" value="ArsR-like_HTH"/>
</dbReference>
<dbReference type="Pfam" id="PF01037">
    <property type="entry name" value="AsnC_trans_reg"/>
    <property type="match status" value="1"/>
</dbReference>
<sequence length="159" mass="17635">MKQSLQNRGFDNLDQAILEALQADGRISVADLARQIHLSQPAVHNRIKRLEREGIIKGYVALLDHEQIGFDLMAFLQITLANHTSEAVEGLLNDVYQRCRVLACHQLTGGADLLLKVVAENRRVLAGLVAELADHETVQRIETSIVLNTGKDTTHLPLD</sequence>
<dbReference type="InterPro" id="IPR019888">
    <property type="entry name" value="Tscrpt_reg_AsnC-like"/>
</dbReference>
<dbReference type="PANTHER" id="PTHR30154">
    <property type="entry name" value="LEUCINE-RESPONSIVE REGULATORY PROTEIN"/>
    <property type="match status" value="1"/>
</dbReference>
<dbReference type="InterPro" id="IPR011008">
    <property type="entry name" value="Dimeric_a/b-barrel"/>
</dbReference>
<reference evidence="5 6" key="1">
    <citation type="submission" date="2020-02" db="EMBL/GenBank/DDBJ databases">
        <authorList>
            <person name="Zheng R.K."/>
            <person name="Sun C.M."/>
        </authorList>
    </citation>
    <scope>NUCLEOTIDE SEQUENCE [LARGE SCALE GENOMIC DNA]</scope>
    <source>
        <strain evidence="6">rifampicinis</strain>
    </source>
</reference>
<dbReference type="InterPro" id="IPR019887">
    <property type="entry name" value="Tscrpt_reg_AsnC/Lrp_C"/>
</dbReference>
<evidence type="ECO:0000259" key="4">
    <source>
        <dbReference type="PROSITE" id="PS50956"/>
    </source>
</evidence>
<evidence type="ECO:0000256" key="3">
    <source>
        <dbReference type="ARBA" id="ARBA00023163"/>
    </source>
</evidence>
<dbReference type="EMBL" id="CP062983">
    <property type="protein sequence ID" value="QPC81961.1"/>
    <property type="molecule type" value="Genomic_DNA"/>
</dbReference>